<organism evidence="1 2">
    <name type="scientific">Ulvibacterium marinum</name>
    <dbReference type="NCBI Taxonomy" id="2419782"/>
    <lineage>
        <taxon>Bacteria</taxon>
        <taxon>Pseudomonadati</taxon>
        <taxon>Bacteroidota</taxon>
        <taxon>Flavobacteriia</taxon>
        <taxon>Flavobacteriales</taxon>
        <taxon>Flavobacteriaceae</taxon>
        <taxon>Ulvibacterium</taxon>
    </lineage>
</organism>
<dbReference type="AlphaFoldDB" id="A0A3B0BRM1"/>
<sequence>MAGEFYKKQTANKTISVSYSLNLRPDNTFVFSIKSQDANPKCEGSWELNWQSVYLKCNESDDIGEILSSGNMPDKEHKLEVINRNRIKFKNVVLTRR</sequence>
<name>A0A3B0BRM1_9FLAO</name>
<evidence type="ECO:0000313" key="2">
    <source>
        <dbReference type="Proteomes" id="UP000276603"/>
    </source>
</evidence>
<reference evidence="1 2" key="1">
    <citation type="submission" date="2018-10" db="EMBL/GenBank/DDBJ databases">
        <title>Ulvibacterium marinum gen. nov., sp. nov., a novel marine bacterium of the family Flavobacteriaceae, isolated from a culture of the green alga Ulva prolifera.</title>
        <authorList>
            <person name="Zhang Z."/>
        </authorList>
    </citation>
    <scope>NUCLEOTIDE SEQUENCE [LARGE SCALE GENOMIC DNA]</scope>
    <source>
        <strain evidence="1 2">CCMM003</strain>
    </source>
</reference>
<accession>A0A3B0BRM1</accession>
<proteinExistence type="predicted"/>
<comment type="caution">
    <text evidence="1">The sequence shown here is derived from an EMBL/GenBank/DDBJ whole genome shotgun (WGS) entry which is preliminary data.</text>
</comment>
<gene>
    <name evidence="1" type="ORF">D7Z94_24945</name>
</gene>
<protein>
    <submittedName>
        <fullName evidence="1">Uncharacterized protein</fullName>
    </submittedName>
</protein>
<dbReference type="EMBL" id="RBCJ01000007">
    <property type="protein sequence ID" value="RKN75913.1"/>
    <property type="molecule type" value="Genomic_DNA"/>
</dbReference>
<evidence type="ECO:0000313" key="1">
    <source>
        <dbReference type="EMBL" id="RKN75913.1"/>
    </source>
</evidence>
<keyword evidence="2" id="KW-1185">Reference proteome</keyword>
<dbReference type="Proteomes" id="UP000276603">
    <property type="component" value="Unassembled WGS sequence"/>
</dbReference>